<evidence type="ECO:0000256" key="1">
    <source>
        <dbReference type="SAM" id="Phobius"/>
    </source>
</evidence>
<protein>
    <submittedName>
        <fullName evidence="2">Uncharacterized protein</fullName>
    </submittedName>
</protein>
<gene>
    <name evidence="2" type="ORF">BS50DRAFT_591188</name>
</gene>
<feature type="transmembrane region" description="Helical" evidence="1">
    <location>
        <begin position="627"/>
        <end position="649"/>
    </location>
</feature>
<evidence type="ECO:0000313" key="2">
    <source>
        <dbReference type="EMBL" id="PSN62961.1"/>
    </source>
</evidence>
<dbReference type="EMBL" id="KZ678140">
    <property type="protein sequence ID" value="PSN62961.1"/>
    <property type="molecule type" value="Genomic_DNA"/>
</dbReference>
<keyword evidence="1" id="KW-1133">Transmembrane helix</keyword>
<dbReference type="AlphaFoldDB" id="A0A2T2NBX9"/>
<dbReference type="Proteomes" id="UP000240883">
    <property type="component" value="Unassembled WGS sequence"/>
</dbReference>
<dbReference type="OrthoDB" id="3797385at2759"/>
<reference evidence="2 3" key="1">
    <citation type="journal article" date="2018" name="Front. Microbiol.">
        <title>Genome-Wide Analysis of Corynespora cassiicola Leaf Fall Disease Putative Effectors.</title>
        <authorList>
            <person name="Lopez D."/>
            <person name="Ribeiro S."/>
            <person name="Label P."/>
            <person name="Fumanal B."/>
            <person name="Venisse J.S."/>
            <person name="Kohler A."/>
            <person name="de Oliveira R.R."/>
            <person name="Labutti K."/>
            <person name="Lipzen A."/>
            <person name="Lail K."/>
            <person name="Bauer D."/>
            <person name="Ohm R.A."/>
            <person name="Barry K.W."/>
            <person name="Spatafora J."/>
            <person name="Grigoriev I.V."/>
            <person name="Martin F.M."/>
            <person name="Pujade-Renaud V."/>
        </authorList>
    </citation>
    <scope>NUCLEOTIDE SEQUENCE [LARGE SCALE GENOMIC DNA]</scope>
    <source>
        <strain evidence="2 3">Philippines</strain>
    </source>
</reference>
<keyword evidence="1" id="KW-0472">Membrane</keyword>
<keyword evidence="1" id="KW-0812">Transmembrane</keyword>
<proteinExistence type="predicted"/>
<organism evidence="2 3">
    <name type="scientific">Corynespora cassiicola Philippines</name>
    <dbReference type="NCBI Taxonomy" id="1448308"/>
    <lineage>
        <taxon>Eukaryota</taxon>
        <taxon>Fungi</taxon>
        <taxon>Dikarya</taxon>
        <taxon>Ascomycota</taxon>
        <taxon>Pezizomycotina</taxon>
        <taxon>Dothideomycetes</taxon>
        <taxon>Pleosporomycetidae</taxon>
        <taxon>Pleosporales</taxon>
        <taxon>Corynesporascaceae</taxon>
        <taxon>Corynespora</taxon>
    </lineage>
</organism>
<dbReference type="PANTHER" id="PTHR10039">
    <property type="entry name" value="AMELOGENIN"/>
    <property type="match status" value="1"/>
</dbReference>
<evidence type="ECO:0000313" key="3">
    <source>
        <dbReference type="Proteomes" id="UP000240883"/>
    </source>
</evidence>
<dbReference type="STRING" id="1448308.A0A2T2NBX9"/>
<name>A0A2T2NBX9_CORCC</name>
<sequence length="678" mass="78288">MQTVGNVTTIGHGARTEIKLVLGDAEVPSLNQSDQKHRKYRKWLAPWLFDKTDDSQSRLLNSLHRNAADGTGEWFVKDFLPDWLKTGTDHLCIHGPDKQLIFLKLGGADSFVDEIKSNILPVPVFFAFDRRYTHTPEFLLRTILAQFCLLQTIPSGIENEYKRQVDASAIRHVLELACSVIKGLDDDAIRLDGCDATDRTRPLSLNLIVDALDEVPDRKQRAIVEVLDHLSALNSKLKHVRIRIIMFVRTDASVHAQYSGDCLWSMGHITKEIVSVDIDTAVRVRLGSHPSLQNMSAAGLDEVVKSIVTRVDGMFRLAALYCDEIDKLQRQTTTAEEVLELVACLPGQLYDFYDRILERVSDKTLRRYIVRALGYILVGELVDETYLAAISAVAYKSWYSWFGNIMEKPIESQDILTPLNGLIATRRTSSWAGIPRLVTLAHFSVAEYLRLATTRKALKEYDFDSRIFVDGNRALAWSYYVFRIYGSLYPEYLETDNLRTVWAGSHHRIHFYLRRHLKFTASSGKTVQYQRVVWLLRAHRLLFDMVMNIACVYSSHLKRCRDVEPWAPIAFDWDELIDRNQAEPNFCLWWLWKTLITPFPVEQLDNILLASYFPLMILTKRIHSEGILFLCYSVYFYYYYFVLMKWIIFKCGCSLERWMFAFLPDYAQVFSTDCPSIQ</sequence>
<keyword evidence="3" id="KW-1185">Reference proteome</keyword>
<accession>A0A2T2NBX9</accession>